<protein>
    <submittedName>
        <fullName evidence="2">Predicted protein</fullName>
    </submittedName>
</protein>
<keyword evidence="3" id="KW-1185">Reference proteome</keyword>
<name>E5R4Q5_LEPMJ</name>
<feature type="compositionally biased region" description="Low complexity" evidence="1">
    <location>
        <begin position="102"/>
        <end position="131"/>
    </location>
</feature>
<proteinExistence type="predicted"/>
<sequence length="296" mass="32173">MPLGGFRLHDLHKKQMKERGCRGPSDYDQSSVAVGVAREKWAQFLSTIETQDTPGRAFGLTPEADTCPAAGPSEIGFNHGKETAPLPGPSPVPAIPSPPVSMPGRWSRSSSASSGQSWRTATPSLPTSTSPRLGQKPGYGVLGLGSVLHLPDYVFDKSSIIFGQLLHGDHPFGHPIVVSGKWVEGGVEYVKMRICTTFGGHHIMDSEDTRLMRLYEASRASPLWHSGGLKYLVQWRGWGNMHNVCSCFWRTMGTTSLMIAALLLHAGVEGEEAVIEDFLHEQVVVVANDEEMALND</sequence>
<dbReference type="HOGENOM" id="CLU_940319_0_0_1"/>
<evidence type="ECO:0000256" key="1">
    <source>
        <dbReference type="SAM" id="MobiDB-lite"/>
    </source>
</evidence>
<feature type="region of interest" description="Disordered" evidence="1">
    <location>
        <begin position="71"/>
        <end position="133"/>
    </location>
</feature>
<dbReference type="VEuPathDB" id="FungiDB:LEMA_P048840.1"/>
<evidence type="ECO:0000313" key="2">
    <source>
        <dbReference type="EMBL" id="CBX92178.1"/>
    </source>
</evidence>
<dbReference type="InParanoid" id="E5R4Q5"/>
<dbReference type="Proteomes" id="UP000002668">
    <property type="component" value="Genome"/>
</dbReference>
<feature type="region of interest" description="Disordered" evidence="1">
    <location>
        <begin position="1"/>
        <end position="28"/>
    </location>
</feature>
<gene>
    <name evidence="2" type="ORF">LEMA_P048840.1</name>
</gene>
<dbReference type="EMBL" id="FP929083">
    <property type="protein sequence ID" value="CBX92178.1"/>
    <property type="molecule type" value="Genomic_DNA"/>
</dbReference>
<feature type="compositionally biased region" description="Pro residues" evidence="1">
    <location>
        <begin position="86"/>
        <end position="101"/>
    </location>
</feature>
<dbReference type="AlphaFoldDB" id="E5R4Q5"/>
<accession>E5R4Q5</accession>
<dbReference type="OrthoDB" id="3775889at2759"/>
<organism evidence="3">
    <name type="scientific">Leptosphaeria maculans (strain JN3 / isolate v23.1.3 / race Av1-4-5-6-7-8)</name>
    <name type="common">Blackleg fungus</name>
    <name type="synonym">Phoma lingam</name>
    <dbReference type="NCBI Taxonomy" id="985895"/>
    <lineage>
        <taxon>Eukaryota</taxon>
        <taxon>Fungi</taxon>
        <taxon>Dikarya</taxon>
        <taxon>Ascomycota</taxon>
        <taxon>Pezizomycotina</taxon>
        <taxon>Dothideomycetes</taxon>
        <taxon>Pleosporomycetidae</taxon>
        <taxon>Pleosporales</taxon>
        <taxon>Pleosporineae</taxon>
        <taxon>Leptosphaeriaceae</taxon>
        <taxon>Plenodomus</taxon>
        <taxon>Plenodomus lingam/Leptosphaeria maculans species complex</taxon>
    </lineage>
</organism>
<evidence type="ECO:0000313" key="3">
    <source>
        <dbReference type="Proteomes" id="UP000002668"/>
    </source>
</evidence>
<reference evidence="3" key="1">
    <citation type="journal article" date="2011" name="Nat. Commun.">
        <title>Effector diversification within compartments of the Leptosphaeria maculans genome affected by Repeat-Induced Point mutations.</title>
        <authorList>
            <person name="Rouxel T."/>
            <person name="Grandaubert J."/>
            <person name="Hane J.K."/>
            <person name="Hoede C."/>
            <person name="van de Wouw A.P."/>
            <person name="Couloux A."/>
            <person name="Dominguez V."/>
            <person name="Anthouard V."/>
            <person name="Bally P."/>
            <person name="Bourras S."/>
            <person name="Cozijnsen A.J."/>
            <person name="Ciuffetti L.M."/>
            <person name="Degrave A."/>
            <person name="Dilmaghani A."/>
            <person name="Duret L."/>
            <person name="Fudal I."/>
            <person name="Goodwin S.B."/>
            <person name="Gout L."/>
            <person name="Glaser N."/>
            <person name="Linglin J."/>
            <person name="Kema G.H.J."/>
            <person name="Lapalu N."/>
            <person name="Lawrence C.B."/>
            <person name="May K."/>
            <person name="Meyer M."/>
            <person name="Ollivier B."/>
            <person name="Poulain J."/>
            <person name="Schoch C.L."/>
            <person name="Simon A."/>
            <person name="Spatafora J.W."/>
            <person name="Stachowiak A."/>
            <person name="Turgeon B.G."/>
            <person name="Tyler B.M."/>
            <person name="Vincent D."/>
            <person name="Weissenbach J."/>
            <person name="Amselem J."/>
            <person name="Quesneville H."/>
            <person name="Oliver R.P."/>
            <person name="Wincker P."/>
            <person name="Balesdent M.-H."/>
            <person name="Howlett B.J."/>
        </authorList>
    </citation>
    <scope>NUCLEOTIDE SEQUENCE [LARGE SCALE GENOMIC DNA]</scope>
    <source>
        <strain evidence="3">JN3 / isolate v23.1.3 / race Av1-4-5-6-7-8</strain>
    </source>
</reference>